<dbReference type="InParanoid" id="A0A3N4KPN6"/>
<dbReference type="OrthoDB" id="41532at2759"/>
<feature type="domain" description="N-acetyltransferase" evidence="1">
    <location>
        <begin position="18"/>
        <end position="164"/>
    </location>
</feature>
<sequence length="165" mass="18835">MADIMDLSKLAFVKLPSKKLGSGSDFLLNSIKQAEKRSFPPNEAFDFNAELPKRTTNLYCAFTKTENEPELCGYIVYVRSKLVTRIHKVCVVEKKRGQGIGRWMMDLVLVDLKKGGAGTIDLWVDKNREIARKLYEACGFEKRELIENYYSGGRDALRMEINLCD</sequence>
<gene>
    <name evidence="2" type="ORF">P167DRAFT_272559</name>
</gene>
<reference evidence="2 3" key="1">
    <citation type="journal article" date="2018" name="Nat. Ecol. Evol.">
        <title>Pezizomycetes genomes reveal the molecular basis of ectomycorrhizal truffle lifestyle.</title>
        <authorList>
            <person name="Murat C."/>
            <person name="Payen T."/>
            <person name="Noel B."/>
            <person name="Kuo A."/>
            <person name="Morin E."/>
            <person name="Chen J."/>
            <person name="Kohler A."/>
            <person name="Krizsan K."/>
            <person name="Balestrini R."/>
            <person name="Da Silva C."/>
            <person name="Montanini B."/>
            <person name="Hainaut M."/>
            <person name="Levati E."/>
            <person name="Barry K.W."/>
            <person name="Belfiori B."/>
            <person name="Cichocki N."/>
            <person name="Clum A."/>
            <person name="Dockter R.B."/>
            <person name="Fauchery L."/>
            <person name="Guy J."/>
            <person name="Iotti M."/>
            <person name="Le Tacon F."/>
            <person name="Lindquist E.A."/>
            <person name="Lipzen A."/>
            <person name="Malagnac F."/>
            <person name="Mello A."/>
            <person name="Molinier V."/>
            <person name="Miyauchi S."/>
            <person name="Poulain J."/>
            <person name="Riccioni C."/>
            <person name="Rubini A."/>
            <person name="Sitrit Y."/>
            <person name="Splivallo R."/>
            <person name="Traeger S."/>
            <person name="Wang M."/>
            <person name="Zifcakova L."/>
            <person name="Wipf D."/>
            <person name="Zambonelli A."/>
            <person name="Paolocci F."/>
            <person name="Nowrousian M."/>
            <person name="Ottonello S."/>
            <person name="Baldrian P."/>
            <person name="Spatafora J.W."/>
            <person name="Henrissat B."/>
            <person name="Nagy L.G."/>
            <person name="Aury J.M."/>
            <person name="Wincker P."/>
            <person name="Grigoriev I.V."/>
            <person name="Bonfante P."/>
            <person name="Martin F.M."/>
        </authorList>
    </citation>
    <scope>NUCLEOTIDE SEQUENCE [LARGE SCALE GENOMIC DNA]</scope>
    <source>
        <strain evidence="2 3">CCBAS932</strain>
    </source>
</reference>
<proteinExistence type="predicted"/>
<protein>
    <submittedName>
        <fullName evidence="2">Acetyltransferase, GNAT family</fullName>
    </submittedName>
</protein>
<dbReference type="SUPFAM" id="SSF55729">
    <property type="entry name" value="Acyl-CoA N-acyltransferases (Nat)"/>
    <property type="match status" value="1"/>
</dbReference>
<dbReference type="Pfam" id="PF00583">
    <property type="entry name" value="Acetyltransf_1"/>
    <property type="match status" value="1"/>
</dbReference>
<accession>A0A3N4KPN6</accession>
<dbReference type="PROSITE" id="PS51186">
    <property type="entry name" value="GNAT"/>
    <property type="match status" value="1"/>
</dbReference>
<dbReference type="EMBL" id="ML119144">
    <property type="protein sequence ID" value="RPB10331.1"/>
    <property type="molecule type" value="Genomic_DNA"/>
</dbReference>
<organism evidence="2 3">
    <name type="scientific">Morchella conica CCBAS932</name>
    <dbReference type="NCBI Taxonomy" id="1392247"/>
    <lineage>
        <taxon>Eukaryota</taxon>
        <taxon>Fungi</taxon>
        <taxon>Dikarya</taxon>
        <taxon>Ascomycota</taxon>
        <taxon>Pezizomycotina</taxon>
        <taxon>Pezizomycetes</taxon>
        <taxon>Pezizales</taxon>
        <taxon>Morchellaceae</taxon>
        <taxon>Morchella</taxon>
    </lineage>
</organism>
<dbReference type="PANTHER" id="PTHR47542:SF2">
    <property type="entry name" value="ACYL-COA N-ACYLTRANSFERASES (NAT) SUPERFAMILY PROTEIN"/>
    <property type="match status" value="1"/>
</dbReference>
<dbReference type="InterPro" id="IPR016181">
    <property type="entry name" value="Acyl_CoA_acyltransferase"/>
</dbReference>
<evidence type="ECO:0000259" key="1">
    <source>
        <dbReference type="PROSITE" id="PS51186"/>
    </source>
</evidence>
<dbReference type="InterPro" id="IPR000182">
    <property type="entry name" value="GNAT_dom"/>
</dbReference>
<dbReference type="GO" id="GO:0016747">
    <property type="term" value="F:acyltransferase activity, transferring groups other than amino-acyl groups"/>
    <property type="evidence" value="ECO:0007669"/>
    <property type="project" value="InterPro"/>
</dbReference>
<evidence type="ECO:0000313" key="3">
    <source>
        <dbReference type="Proteomes" id="UP000277580"/>
    </source>
</evidence>
<dbReference type="PANTHER" id="PTHR47542">
    <property type="entry name" value="ACYL-COA N-ACYLTRANSFERASES (NAT) SUPERFAMILY PROTEIN"/>
    <property type="match status" value="1"/>
</dbReference>
<keyword evidence="3" id="KW-1185">Reference proteome</keyword>
<dbReference type="CDD" id="cd04301">
    <property type="entry name" value="NAT_SF"/>
    <property type="match status" value="1"/>
</dbReference>
<keyword evidence="2" id="KW-0808">Transferase</keyword>
<dbReference type="Proteomes" id="UP000277580">
    <property type="component" value="Unassembled WGS sequence"/>
</dbReference>
<dbReference type="STRING" id="1392247.A0A3N4KPN6"/>
<dbReference type="AlphaFoldDB" id="A0A3N4KPN6"/>
<name>A0A3N4KPN6_9PEZI</name>
<evidence type="ECO:0000313" key="2">
    <source>
        <dbReference type="EMBL" id="RPB10331.1"/>
    </source>
</evidence>
<dbReference type="Gene3D" id="3.40.630.30">
    <property type="match status" value="1"/>
</dbReference>